<dbReference type="AlphaFoldDB" id="A0A139AED7"/>
<keyword evidence="2" id="KW-1185">Reference proteome</keyword>
<organism evidence="1 2">
    <name type="scientific">Gonapodya prolifera (strain JEL478)</name>
    <name type="common">Monoblepharis prolifera</name>
    <dbReference type="NCBI Taxonomy" id="1344416"/>
    <lineage>
        <taxon>Eukaryota</taxon>
        <taxon>Fungi</taxon>
        <taxon>Fungi incertae sedis</taxon>
        <taxon>Chytridiomycota</taxon>
        <taxon>Chytridiomycota incertae sedis</taxon>
        <taxon>Monoblepharidomycetes</taxon>
        <taxon>Monoblepharidales</taxon>
        <taxon>Gonapodyaceae</taxon>
        <taxon>Gonapodya</taxon>
    </lineage>
</organism>
<evidence type="ECO:0000313" key="1">
    <source>
        <dbReference type="EMBL" id="KXS14954.1"/>
    </source>
</evidence>
<protein>
    <submittedName>
        <fullName evidence="1">Uncharacterized protein</fullName>
    </submittedName>
</protein>
<gene>
    <name evidence="1" type="ORF">M427DRAFT_332677</name>
</gene>
<reference evidence="1 2" key="1">
    <citation type="journal article" date="2015" name="Genome Biol. Evol.">
        <title>Phylogenomic analyses indicate that early fungi evolved digesting cell walls of algal ancestors of land plants.</title>
        <authorList>
            <person name="Chang Y."/>
            <person name="Wang S."/>
            <person name="Sekimoto S."/>
            <person name="Aerts A.L."/>
            <person name="Choi C."/>
            <person name="Clum A."/>
            <person name="LaButti K.M."/>
            <person name="Lindquist E.A."/>
            <person name="Yee Ngan C."/>
            <person name="Ohm R.A."/>
            <person name="Salamov A.A."/>
            <person name="Grigoriev I.V."/>
            <person name="Spatafora J.W."/>
            <person name="Berbee M.L."/>
        </authorList>
    </citation>
    <scope>NUCLEOTIDE SEQUENCE [LARGE SCALE GENOMIC DNA]</scope>
    <source>
        <strain evidence="1 2">JEL478</strain>
    </source>
</reference>
<sequence>MTGQHLRYWKKLDDQSNRSAGAGYLPVEFPLSSFSIYSPATREKRELEYSFWFDVPKKAWMLVKSVHQDYQCAFRNLERVAKLALSLKYSYDNYVKQENEAKGDAFWDSVIVNGHRISMDAEGYCSRMDYIKRILSSYSFLMWDLENYEGIDVEDNDLFEEDIILKRALHLLQEEEIRNDVSESEAPLPRRRRVPRSQDVVEKNDDEMQLSVRHPLFLAAVEEPEENVRTVDRRWPHMDLVGMRVVNEGPLLPHVLPGVTWKCPIDCNWGIKVDDRKSNLHFEEAKVHAHIAEHARVLVDAWNENHPDQRAIFVPPENHPAYEALVRARELRDA</sequence>
<proteinExistence type="predicted"/>
<dbReference type="Proteomes" id="UP000070544">
    <property type="component" value="Unassembled WGS sequence"/>
</dbReference>
<name>A0A139AED7_GONPJ</name>
<dbReference type="EMBL" id="KQ965765">
    <property type="protein sequence ID" value="KXS14954.1"/>
    <property type="molecule type" value="Genomic_DNA"/>
</dbReference>
<accession>A0A139AED7</accession>
<evidence type="ECO:0000313" key="2">
    <source>
        <dbReference type="Proteomes" id="UP000070544"/>
    </source>
</evidence>